<feature type="domain" description="Non-reducing end beta-L-arabinofuranosidase-like GH127 catalytic" evidence="1">
    <location>
        <begin position="8"/>
        <end position="402"/>
    </location>
</feature>
<dbReference type="InterPro" id="IPR049049">
    <property type="entry name" value="Beta-AFase-like_GH127_C"/>
</dbReference>
<comment type="caution">
    <text evidence="3">The sequence shown here is derived from an EMBL/GenBank/DDBJ whole genome shotgun (WGS) entry which is preliminary data.</text>
</comment>
<accession>A0A9D1H143</accession>
<reference evidence="3" key="1">
    <citation type="submission" date="2020-10" db="EMBL/GenBank/DDBJ databases">
        <authorList>
            <person name="Gilroy R."/>
        </authorList>
    </citation>
    <scope>NUCLEOTIDE SEQUENCE</scope>
    <source>
        <strain evidence="3">CHK181-108</strain>
    </source>
</reference>
<feature type="domain" description="Non-reducing end beta-L-arabinofuranosidase-like GH127 C-terminal" evidence="2">
    <location>
        <begin position="494"/>
        <end position="598"/>
    </location>
</feature>
<dbReference type="AlphaFoldDB" id="A0A9D1H143"/>
<dbReference type="Proteomes" id="UP000824165">
    <property type="component" value="Unassembled WGS sequence"/>
</dbReference>
<dbReference type="InterPro" id="IPR049174">
    <property type="entry name" value="Beta-AFase-like"/>
</dbReference>
<name>A0A9D1H143_9FIRM</name>
<proteinExistence type="predicted"/>
<dbReference type="EMBL" id="DVLU01000014">
    <property type="protein sequence ID" value="HIT84595.1"/>
    <property type="molecule type" value="Genomic_DNA"/>
</dbReference>
<organism evidence="3 4">
    <name type="scientific">Candidatus Ornithomonoglobus intestinigallinarum</name>
    <dbReference type="NCBI Taxonomy" id="2840894"/>
    <lineage>
        <taxon>Bacteria</taxon>
        <taxon>Bacillati</taxon>
        <taxon>Bacillota</taxon>
        <taxon>Clostridia</taxon>
        <taxon>Candidatus Ornithomonoglobus</taxon>
    </lineage>
</organism>
<dbReference type="InterPro" id="IPR012878">
    <property type="entry name" value="Beta-AFase-like_GH127_cat"/>
</dbReference>
<evidence type="ECO:0000259" key="1">
    <source>
        <dbReference type="Pfam" id="PF07944"/>
    </source>
</evidence>
<dbReference type="GO" id="GO:0005975">
    <property type="term" value="P:carbohydrate metabolic process"/>
    <property type="evidence" value="ECO:0007669"/>
    <property type="project" value="InterPro"/>
</dbReference>
<evidence type="ECO:0000259" key="2">
    <source>
        <dbReference type="Pfam" id="PF20737"/>
    </source>
</evidence>
<dbReference type="GO" id="GO:0016787">
    <property type="term" value="F:hydrolase activity"/>
    <property type="evidence" value="ECO:0007669"/>
    <property type="project" value="UniProtKB-KW"/>
</dbReference>
<keyword evidence="3" id="KW-0378">Hydrolase</keyword>
<dbReference type="Pfam" id="PF07944">
    <property type="entry name" value="Beta-AFase-like_GH127_cat"/>
    <property type="match status" value="1"/>
</dbReference>
<protein>
    <submittedName>
        <fullName evidence="3">Glycoside hydrolase family 127 protein</fullName>
    </submittedName>
</protein>
<evidence type="ECO:0000313" key="4">
    <source>
        <dbReference type="Proteomes" id="UP000824165"/>
    </source>
</evidence>
<evidence type="ECO:0000313" key="3">
    <source>
        <dbReference type="EMBL" id="HIT84595.1"/>
    </source>
</evidence>
<dbReference type="PANTHER" id="PTHR43465:SF2">
    <property type="entry name" value="DUF1680 DOMAIN PROTEIN (AFU_ORTHOLOGUE AFUA_1G08910)"/>
    <property type="match status" value="1"/>
</dbReference>
<reference evidence="3" key="2">
    <citation type="journal article" date="2021" name="PeerJ">
        <title>Extensive microbial diversity within the chicken gut microbiome revealed by metagenomics and culture.</title>
        <authorList>
            <person name="Gilroy R."/>
            <person name="Ravi A."/>
            <person name="Getino M."/>
            <person name="Pursley I."/>
            <person name="Horton D.L."/>
            <person name="Alikhan N.F."/>
            <person name="Baker D."/>
            <person name="Gharbi K."/>
            <person name="Hall N."/>
            <person name="Watson M."/>
            <person name="Adriaenssens E.M."/>
            <person name="Foster-Nyarko E."/>
            <person name="Jarju S."/>
            <person name="Secka A."/>
            <person name="Antonio M."/>
            <person name="Oren A."/>
            <person name="Chaudhuri R.R."/>
            <person name="La Ragione R."/>
            <person name="Hildebrand F."/>
            <person name="Pallen M.J."/>
        </authorList>
    </citation>
    <scope>NUCLEOTIDE SEQUENCE</scope>
    <source>
        <strain evidence="3">CHK181-108</strain>
    </source>
</reference>
<sequence length="601" mass="68285">MKSIKFSNVRLNDGFWKAKQELNRHVSMNSVRKRFTDTGRIAAFGCDWKKGMPNEPHYYWDSDVAKWIEAAAYILTVSEDKELEAGVDDIIDKIAENQWDDGYFNIYFTVSGEKRFTERNAHELYCAGHLMEAAVAYYEALGKRKLLDCMIKYADLIYDIFKEKRCAAFATPGHEEIEMALIRLYRCTKNKKYLELAGFFLKERGKNDKDWWCAESATAYYCQDHASVYDMETAEGHAVRALYLYCGMIDYAAETGDGKMAEVCKKIIADIINHKMYITGGVGSTYMGEAFTIPYDLPNETAYSETCASIALIMFAERMLEAENKAEYADVIERAMYNCMLDGISLDGKSFFYENPLAVDTHKRGRNRSTTIEQHIPITQRAEVFECSCCPPNINRTLATIQRLAYAVDGGAFIVNQFMASEAEYNGSKIRLDTDYPLSGKMRIQTENIEELRVRIPYWCGKITSDTSYTEQNGYMVFKNARDINIELEMKPVLVAANSRVRDDRGAAAVCFGPVVYCAEGVDNDDVYSLSVKRGGRITSEYCEKIGFNVLTAEGMRKAESDNLYTPLDKLKTEPAPIKLIPYCCHANRGESDMLIWLTTA</sequence>
<dbReference type="Pfam" id="PF20737">
    <property type="entry name" value="Glyco_hydro127C"/>
    <property type="match status" value="1"/>
</dbReference>
<gene>
    <name evidence="3" type="ORF">IAA60_01685</name>
</gene>
<dbReference type="PANTHER" id="PTHR43465">
    <property type="entry name" value="DUF1680 DOMAIN PROTEIN (AFU_ORTHOLOGUE AFUA_1G08910)"/>
    <property type="match status" value="1"/>
</dbReference>
<dbReference type="SUPFAM" id="SSF48208">
    <property type="entry name" value="Six-hairpin glycosidases"/>
    <property type="match status" value="1"/>
</dbReference>
<dbReference type="InterPro" id="IPR008928">
    <property type="entry name" value="6-hairpin_glycosidase_sf"/>
</dbReference>